<reference evidence="1" key="1">
    <citation type="journal article" date="2021" name="Proc. Natl. Acad. Sci. U.S.A.">
        <title>A Catalog of Tens of Thousands of Viruses from Human Metagenomes Reveals Hidden Associations with Chronic Diseases.</title>
        <authorList>
            <person name="Tisza M.J."/>
            <person name="Buck C.B."/>
        </authorList>
    </citation>
    <scope>NUCLEOTIDE SEQUENCE</scope>
    <source>
        <strain evidence="1">Ctkyp1</strain>
    </source>
</reference>
<protein>
    <submittedName>
        <fullName evidence="1">Uncharacterized protein</fullName>
    </submittedName>
</protein>
<accession>A0A8S5P660</accession>
<proteinExistence type="predicted"/>
<dbReference type="EMBL" id="BK015328">
    <property type="protein sequence ID" value="DAE01668.1"/>
    <property type="molecule type" value="Genomic_DNA"/>
</dbReference>
<organism evidence="1">
    <name type="scientific">Siphoviridae sp. ctkyp1</name>
    <dbReference type="NCBI Taxonomy" id="2825646"/>
    <lineage>
        <taxon>Viruses</taxon>
        <taxon>Duplodnaviria</taxon>
        <taxon>Heunggongvirae</taxon>
        <taxon>Uroviricota</taxon>
        <taxon>Caudoviricetes</taxon>
    </lineage>
</organism>
<sequence>MEDLDIVRLQEKKILSLAIHNMEHSCRKEVGENE</sequence>
<name>A0A8S5P660_9CAUD</name>
<evidence type="ECO:0000313" key="1">
    <source>
        <dbReference type="EMBL" id="DAE01668.1"/>
    </source>
</evidence>